<dbReference type="SUPFAM" id="SSF51735">
    <property type="entry name" value="NAD(P)-binding Rossmann-fold domains"/>
    <property type="match status" value="1"/>
</dbReference>
<dbReference type="PANTHER" id="PTHR12126:SF11">
    <property type="entry name" value="NADH DEHYDROGENASE [UBIQUINONE] 1 ALPHA SUBCOMPLEX SUBUNIT 9, MITOCHONDRIAL"/>
    <property type="match status" value="1"/>
</dbReference>
<name>A0A850PPD5_9MYCO</name>
<dbReference type="Gene3D" id="3.40.50.720">
    <property type="entry name" value="NAD(P)-binding Rossmann-like Domain"/>
    <property type="match status" value="1"/>
</dbReference>
<sequence length="286" mass="29969">MTTASGDESASGAGFWRSEAVITSPHIKRTEEVTMRIVVIGGTGRIGSKVVQGLTERGHDVVAAAPSTGVNGFTGEGLSSVLVGAQAVVDVTNSPTFEEAAAQEFFNVSTTNVLAAETQAGVAHHVALSVVGTELLARESGYFKAKLAQESLIATGGVPYTIVRATQFFEFLTVIADSATVDGTVRLPDALIQPMDTTDVAEAVAIAAVNQPVNGIAEVGGPEQFRLPELIRTALTARGDSREVVADPAARYWGVDISERTLVPGPGATLFDIRFEDWILEKAARS</sequence>
<dbReference type="GO" id="GO:0044877">
    <property type="term" value="F:protein-containing complex binding"/>
    <property type="evidence" value="ECO:0007669"/>
    <property type="project" value="TreeGrafter"/>
</dbReference>
<dbReference type="AlphaFoldDB" id="A0A850PPD5"/>
<dbReference type="InterPro" id="IPR051207">
    <property type="entry name" value="ComplexI_NDUFA9_subunit"/>
</dbReference>
<accession>A0A850PPD5</accession>
<reference evidence="1 2" key="1">
    <citation type="submission" date="2020-05" db="EMBL/GenBank/DDBJ databases">
        <title>Draft genome sequence of Mycobacterium hippocampi DL, isolated from European seabass, Dicentrarchus labrax, reared in fish farms.</title>
        <authorList>
            <person name="Stathopoulou P."/>
            <person name="Asimakis E."/>
            <person name="Tzokas K."/>
            <person name="Batargias C."/>
            <person name="Tsiamis G."/>
        </authorList>
    </citation>
    <scope>NUCLEOTIDE SEQUENCE [LARGE SCALE GENOMIC DNA]</scope>
    <source>
        <strain evidence="1 2">DL</strain>
    </source>
</reference>
<dbReference type="PANTHER" id="PTHR12126">
    <property type="entry name" value="NADH-UBIQUINONE OXIDOREDUCTASE 39 KDA SUBUNIT-RELATED"/>
    <property type="match status" value="1"/>
</dbReference>
<evidence type="ECO:0000313" key="2">
    <source>
        <dbReference type="Proteomes" id="UP000570517"/>
    </source>
</evidence>
<comment type="caution">
    <text evidence="1">The sequence shown here is derived from an EMBL/GenBank/DDBJ whole genome shotgun (WGS) entry which is preliminary data.</text>
</comment>
<evidence type="ECO:0000313" key="1">
    <source>
        <dbReference type="EMBL" id="NVN49275.1"/>
    </source>
</evidence>
<protein>
    <submittedName>
        <fullName evidence="1">Putative secreted protein</fullName>
    </submittedName>
</protein>
<keyword evidence="2" id="KW-1185">Reference proteome</keyword>
<dbReference type="Proteomes" id="UP000570517">
    <property type="component" value="Unassembled WGS sequence"/>
</dbReference>
<organism evidence="1 2">
    <name type="scientific">Mycolicibacterium hippocampi</name>
    <dbReference type="NCBI Taxonomy" id="659824"/>
    <lineage>
        <taxon>Bacteria</taxon>
        <taxon>Bacillati</taxon>
        <taxon>Actinomycetota</taxon>
        <taxon>Actinomycetes</taxon>
        <taxon>Mycobacteriales</taxon>
        <taxon>Mycobacteriaceae</taxon>
        <taxon>Mycolicibacterium</taxon>
    </lineage>
</organism>
<dbReference type="InterPro" id="IPR036291">
    <property type="entry name" value="NAD(P)-bd_dom_sf"/>
</dbReference>
<gene>
    <name evidence="1" type="ORF">HLY00_378</name>
</gene>
<proteinExistence type="predicted"/>
<dbReference type="EMBL" id="JABFYL010000014">
    <property type="protein sequence ID" value="NVN49275.1"/>
    <property type="molecule type" value="Genomic_DNA"/>
</dbReference>